<keyword evidence="5" id="KW-0378">Hydrolase</keyword>
<gene>
    <name evidence="9" type="ORF">GP2143_17686</name>
</gene>
<evidence type="ECO:0000259" key="8">
    <source>
        <dbReference type="Pfam" id="PF00884"/>
    </source>
</evidence>
<keyword evidence="6" id="KW-0106">Calcium</keyword>
<dbReference type="InterPro" id="IPR024607">
    <property type="entry name" value="Sulfatase_CS"/>
</dbReference>
<dbReference type="Pfam" id="PF00884">
    <property type="entry name" value="Sulfatase"/>
    <property type="match status" value="1"/>
</dbReference>
<comment type="cofactor">
    <cofactor evidence="1">
        <name>Ca(2+)</name>
        <dbReference type="ChEBI" id="CHEBI:29108"/>
    </cofactor>
</comment>
<organism evidence="9 10">
    <name type="scientific">marine gamma proteobacterium HTCC2143</name>
    <dbReference type="NCBI Taxonomy" id="247633"/>
    <lineage>
        <taxon>Bacteria</taxon>
        <taxon>Pseudomonadati</taxon>
        <taxon>Pseudomonadota</taxon>
        <taxon>Gammaproteobacteria</taxon>
        <taxon>Cellvibrionales</taxon>
        <taxon>Spongiibacteraceae</taxon>
        <taxon>BD1-7 clade</taxon>
    </lineage>
</organism>
<keyword evidence="7" id="KW-0325">Glycoprotein</keyword>
<comment type="similarity">
    <text evidence="2">Belongs to the sulfatase family.</text>
</comment>
<dbReference type="GO" id="GO:0046872">
    <property type="term" value="F:metal ion binding"/>
    <property type="evidence" value="ECO:0007669"/>
    <property type="project" value="UniProtKB-KW"/>
</dbReference>
<keyword evidence="3" id="KW-0479">Metal-binding</keyword>
<dbReference type="InterPro" id="IPR050738">
    <property type="entry name" value="Sulfatase"/>
</dbReference>
<dbReference type="eggNOG" id="COG3119">
    <property type="taxonomic scope" value="Bacteria"/>
</dbReference>
<dbReference type="EMBL" id="AAVT01000001">
    <property type="protein sequence ID" value="EAW33111.1"/>
    <property type="molecule type" value="Genomic_DNA"/>
</dbReference>
<accession>A0YAF7</accession>
<dbReference type="Gene3D" id="3.30.1120.10">
    <property type="match status" value="1"/>
</dbReference>
<dbReference type="AlphaFoldDB" id="A0YAF7"/>
<evidence type="ECO:0000313" key="10">
    <source>
        <dbReference type="Proteomes" id="UP000004931"/>
    </source>
</evidence>
<keyword evidence="10" id="KW-1185">Reference proteome</keyword>
<evidence type="ECO:0000256" key="6">
    <source>
        <dbReference type="ARBA" id="ARBA00022837"/>
    </source>
</evidence>
<dbReference type="FunFam" id="3.40.720.10:FF:000023">
    <property type="entry name" value="Arylsulfatase A"/>
    <property type="match status" value="1"/>
</dbReference>
<evidence type="ECO:0000256" key="3">
    <source>
        <dbReference type="ARBA" id="ARBA00022723"/>
    </source>
</evidence>
<dbReference type="InterPro" id="IPR000917">
    <property type="entry name" value="Sulfatase_N"/>
</dbReference>
<dbReference type="CDD" id="cd16026">
    <property type="entry name" value="GALNS_like"/>
    <property type="match status" value="1"/>
</dbReference>
<dbReference type="Gene3D" id="3.40.720.10">
    <property type="entry name" value="Alkaline Phosphatase, subunit A"/>
    <property type="match status" value="1"/>
</dbReference>
<dbReference type="PROSITE" id="PS00523">
    <property type="entry name" value="SULFATASE_1"/>
    <property type="match status" value="1"/>
</dbReference>
<dbReference type="GO" id="GO:0004065">
    <property type="term" value="F:arylsulfatase activity"/>
    <property type="evidence" value="ECO:0007669"/>
    <property type="project" value="TreeGrafter"/>
</dbReference>
<protein>
    <submittedName>
        <fullName evidence="9">Arylsulfatase A</fullName>
    </submittedName>
</protein>
<evidence type="ECO:0000313" key="9">
    <source>
        <dbReference type="EMBL" id="EAW33111.1"/>
    </source>
</evidence>
<comment type="caution">
    <text evidence="9">The sequence shown here is derived from an EMBL/GenBank/DDBJ whole genome shotgun (WGS) entry which is preliminary data.</text>
</comment>
<evidence type="ECO:0000256" key="1">
    <source>
        <dbReference type="ARBA" id="ARBA00001913"/>
    </source>
</evidence>
<dbReference type="STRING" id="247633.GP2143_17686"/>
<dbReference type="OrthoDB" id="974590at2"/>
<dbReference type="Pfam" id="PF14707">
    <property type="entry name" value="Sulfatase_C"/>
    <property type="match status" value="1"/>
</dbReference>
<dbReference type="PANTHER" id="PTHR42693:SF11">
    <property type="entry name" value="ARYLSULFATASE A"/>
    <property type="match status" value="1"/>
</dbReference>
<feature type="domain" description="Sulfatase N-terminal" evidence="8">
    <location>
        <begin position="38"/>
        <end position="358"/>
    </location>
</feature>
<proteinExistence type="inferred from homology"/>
<dbReference type="SUPFAM" id="SSF53649">
    <property type="entry name" value="Alkaline phosphatase-like"/>
    <property type="match status" value="1"/>
</dbReference>
<evidence type="ECO:0000256" key="4">
    <source>
        <dbReference type="ARBA" id="ARBA00022729"/>
    </source>
</evidence>
<name>A0YAF7_9GAMM</name>
<dbReference type="Proteomes" id="UP000004931">
    <property type="component" value="Unassembled WGS sequence"/>
</dbReference>
<dbReference type="PANTHER" id="PTHR42693">
    <property type="entry name" value="ARYLSULFATASE FAMILY MEMBER"/>
    <property type="match status" value="1"/>
</dbReference>
<keyword evidence="4" id="KW-0732">Signal</keyword>
<dbReference type="InterPro" id="IPR017850">
    <property type="entry name" value="Alkaline_phosphatase_core_sf"/>
</dbReference>
<evidence type="ECO:0000256" key="2">
    <source>
        <dbReference type="ARBA" id="ARBA00008779"/>
    </source>
</evidence>
<reference evidence="9 10" key="1">
    <citation type="journal article" date="2010" name="J. Bacteriol.">
        <title>Genome sequence of the oligotrophic marine Gammaproteobacterium HTCC2143, isolated from the Oregon Coast.</title>
        <authorList>
            <person name="Oh H.M."/>
            <person name="Kang I."/>
            <person name="Ferriera S."/>
            <person name="Giovannoni S.J."/>
            <person name="Cho J.C."/>
        </authorList>
    </citation>
    <scope>NUCLEOTIDE SEQUENCE [LARGE SCALE GENOMIC DNA]</scope>
    <source>
        <strain evidence="9 10">HTCC2143</strain>
    </source>
</reference>
<sequence>MEYTVKLLSKALLAPINLLLVSLLLSAYAVANPSHQSPNVIIIFADDMGYGDIGAYGHPTIRSPNLDQMAAEGIKWTNFYAASSVCTPSRAGLLTGRLPVRSGMAHDQIRVLFPTSTGGLPTTEITIAKALKEKDYRTALVGKWHLGHLPGFQPLDHGFDEYFGIPYSNDHDLKKELSYIQTITHAKDGDFNVPLMQNRSIIERPANQNTITKRYTQEAVSFIKKNSNQPFFLYLAHSMPHVPLFASDQFRGSSDRGLYGDVIEEIDWSVGQVLSTLSEQGISENTLVVFTSDNGPWLIMGAHGGSAGLLKSGKGTSYEGGMREPAIFWWPEKIKPAVAHNTASTLDLFPTIMSIAGIDMPSDRSYDGYDLSPTMFEQKSNERKNIFYYHGDKIFAVRQGDWKVHFKTVANIYTKEQKILTHTPPQVFNLLVDPSERFDVGAVNPAIIASAAKLIEQHQLSVKPVENQLIKITALPTIK</sequence>
<evidence type="ECO:0000256" key="7">
    <source>
        <dbReference type="ARBA" id="ARBA00023180"/>
    </source>
</evidence>
<evidence type="ECO:0000256" key="5">
    <source>
        <dbReference type="ARBA" id="ARBA00022801"/>
    </source>
</evidence>